<evidence type="ECO:0000256" key="2">
    <source>
        <dbReference type="SAM" id="Phobius"/>
    </source>
</evidence>
<sequence length="144" mass="15904">MSSLGPLAPDHNPFADDQDDADVLSKETFSVGARPGQSHSNDVALNADLAGLQQQHRDEQDQHLDALSASLNRQHEMSLQMNEELDLHQELLERFDSDAEHTGLRLGGAANQLDRLRSSLKDHGIVWMLGALIVALILLIAYFK</sequence>
<dbReference type="InterPro" id="IPR000727">
    <property type="entry name" value="T_SNARE_dom"/>
</dbReference>
<organism evidence="4 5">
    <name type="scientific">Mycosarcoma maydis</name>
    <name type="common">Corn smut fungus</name>
    <name type="synonym">Ustilago maydis</name>
    <dbReference type="NCBI Taxonomy" id="5270"/>
    <lineage>
        <taxon>Eukaryota</taxon>
        <taxon>Fungi</taxon>
        <taxon>Dikarya</taxon>
        <taxon>Basidiomycota</taxon>
        <taxon>Ustilaginomycotina</taxon>
        <taxon>Ustilaginomycetes</taxon>
        <taxon>Ustilaginales</taxon>
        <taxon>Ustilaginaceae</taxon>
        <taxon>Mycosarcoma</taxon>
    </lineage>
</organism>
<dbReference type="SUPFAM" id="SSF58038">
    <property type="entry name" value="SNARE fusion complex"/>
    <property type="match status" value="1"/>
</dbReference>
<evidence type="ECO:0000259" key="3">
    <source>
        <dbReference type="PROSITE" id="PS50192"/>
    </source>
</evidence>
<keyword evidence="2" id="KW-0472">Membrane</keyword>
<name>A0A0D1CC53_MYCMD</name>
<evidence type="ECO:0000313" key="4">
    <source>
        <dbReference type="EMBL" id="KIS70777.1"/>
    </source>
</evidence>
<protein>
    <recommendedName>
        <fullName evidence="3">t-SNARE coiled-coil homology domain-containing protein</fullName>
    </recommendedName>
</protein>
<keyword evidence="2" id="KW-0812">Transmembrane</keyword>
<keyword evidence="2" id="KW-1133">Transmembrane helix</keyword>
<dbReference type="Proteomes" id="UP000000561">
    <property type="component" value="Chromosome 3"/>
</dbReference>
<feature type="region of interest" description="Disordered" evidence="1">
    <location>
        <begin position="1"/>
        <end position="44"/>
    </location>
</feature>
<dbReference type="KEGG" id="uma:UMAG_01929"/>
<gene>
    <name evidence="4" type="ORF">UMAG_01929</name>
</gene>
<dbReference type="SMART" id="SM00397">
    <property type="entry name" value="t_SNARE"/>
    <property type="match status" value="1"/>
</dbReference>
<proteinExistence type="predicted"/>
<dbReference type="eggNOG" id="ENOG502S813">
    <property type="taxonomic scope" value="Eukaryota"/>
</dbReference>
<evidence type="ECO:0000313" key="5">
    <source>
        <dbReference type="Proteomes" id="UP000000561"/>
    </source>
</evidence>
<accession>A0A0D1CC53</accession>
<dbReference type="STRING" id="237631.A0A0D1CC53"/>
<dbReference type="RefSeq" id="XP_011387850.1">
    <property type="nucleotide sequence ID" value="XM_011389548.1"/>
</dbReference>
<dbReference type="EMBL" id="CM003142">
    <property type="protein sequence ID" value="KIS70777.1"/>
    <property type="molecule type" value="Genomic_DNA"/>
</dbReference>
<evidence type="ECO:0000256" key="1">
    <source>
        <dbReference type="SAM" id="MobiDB-lite"/>
    </source>
</evidence>
<dbReference type="VEuPathDB" id="FungiDB:UMAG_01929"/>
<dbReference type="AlphaFoldDB" id="A0A0D1CC53"/>
<dbReference type="Gene3D" id="1.20.5.110">
    <property type="match status" value="1"/>
</dbReference>
<feature type="domain" description="T-SNARE coiled-coil homology" evidence="3">
    <location>
        <begin position="54"/>
        <end position="116"/>
    </location>
</feature>
<keyword evidence="5" id="KW-1185">Reference proteome</keyword>
<dbReference type="InParanoid" id="A0A0D1CC53"/>
<dbReference type="OMA" id="EMSLQMN"/>
<dbReference type="PROSITE" id="PS50192">
    <property type="entry name" value="T_SNARE"/>
    <property type="match status" value="1"/>
</dbReference>
<dbReference type="OrthoDB" id="244190at2759"/>
<feature type="transmembrane region" description="Helical" evidence="2">
    <location>
        <begin position="125"/>
        <end position="143"/>
    </location>
</feature>
<reference evidence="4 5" key="1">
    <citation type="journal article" date="2006" name="Nature">
        <title>Insights from the genome of the biotrophic fungal plant pathogen Ustilago maydis.</title>
        <authorList>
            <person name="Kamper J."/>
            <person name="Kahmann R."/>
            <person name="Bolker M."/>
            <person name="Ma L.J."/>
            <person name="Brefort T."/>
            <person name="Saville B.J."/>
            <person name="Banuett F."/>
            <person name="Kronstad J.W."/>
            <person name="Gold S.E."/>
            <person name="Muller O."/>
            <person name="Perlin M.H."/>
            <person name="Wosten H.A."/>
            <person name="de Vries R."/>
            <person name="Ruiz-Herrera J."/>
            <person name="Reynaga-Pena C.G."/>
            <person name="Snetselaar K."/>
            <person name="McCann M."/>
            <person name="Perez-Martin J."/>
            <person name="Feldbrugge M."/>
            <person name="Basse C.W."/>
            <person name="Steinberg G."/>
            <person name="Ibeas J.I."/>
            <person name="Holloman W."/>
            <person name="Guzman P."/>
            <person name="Farman M."/>
            <person name="Stajich J.E."/>
            <person name="Sentandreu R."/>
            <person name="Gonzalez-Prieto J.M."/>
            <person name="Kennell J.C."/>
            <person name="Molina L."/>
            <person name="Schirawski J."/>
            <person name="Mendoza-Mendoza A."/>
            <person name="Greilinger D."/>
            <person name="Munch K."/>
            <person name="Rossel N."/>
            <person name="Scherer M."/>
            <person name="Vranes M."/>
            <person name="Ladendorf O."/>
            <person name="Vincon V."/>
            <person name="Fuchs U."/>
            <person name="Sandrock B."/>
            <person name="Meng S."/>
            <person name="Ho E.C."/>
            <person name="Cahill M.J."/>
            <person name="Boyce K.J."/>
            <person name="Klose J."/>
            <person name="Klosterman S.J."/>
            <person name="Deelstra H.J."/>
            <person name="Ortiz-Castellanos L."/>
            <person name="Li W."/>
            <person name="Sanchez-Alonso P."/>
            <person name="Schreier P.H."/>
            <person name="Hauser-Hahn I."/>
            <person name="Vaupel M."/>
            <person name="Koopmann E."/>
            <person name="Friedrich G."/>
            <person name="Voss H."/>
            <person name="Schluter T."/>
            <person name="Margolis J."/>
            <person name="Platt D."/>
            <person name="Swimmer C."/>
            <person name="Gnirke A."/>
            <person name="Chen F."/>
            <person name="Vysotskaia V."/>
            <person name="Mannhaupt G."/>
            <person name="Guldener U."/>
            <person name="Munsterkotter M."/>
            <person name="Haase D."/>
            <person name="Oesterheld M."/>
            <person name="Mewes H.W."/>
            <person name="Mauceli E.W."/>
            <person name="DeCaprio D."/>
            <person name="Wade C.M."/>
            <person name="Butler J."/>
            <person name="Young S."/>
            <person name="Jaffe D.B."/>
            <person name="Calvo S."/>
            <person name="Nusbaum C."/>
            <person name="Galagan J."/>
            <person name="Birren B.W."/>
        </authorList>
    </citation>
    <scope>NUCLEOTIDE SEQUENCE [LARGE SCALE GENOMIC DNA]</scope>
    <source>
        <strain evidence="5">DSM 14603 / FGSC 9021 / UM521</strain>
    </source>
</reference>
<dbReference type="CDD" id="cd15859">
    <property type="entry name" value="SNARE_SYN8"/>
    <property type="match status" value="1"/>
</dbReference>
<dbReference type="GeneID" id="23562796"/>